<feature type="signal peptide" evidence="1">
    <location>
        <begin position="1"/>
        <end position="26"/>
    </location>
</feature>
<evidence type="ECO:0000313" key="2">
    <source>
        <dbReference type="EMBL" id="BCJ70246.1"/>
    </source>
</evidence>
<dbReference type="Proteomes" id="UP000680866">
    <property type="component" value="Chromosome"/>
</dbReference>
<proteinExistence type="predicted"/>
<organism evidence="2 3">
    <name type="scientific">Polymorphospora rubra</name>
    <dbReference type="NCBI Taxonomy" id="338584"/>
    <lineage>
        <taxon>Bacteria</taxon>
        <taxon>Bacillati</taxon>
        <taxon>Actinomycetota</taxon>
        <taxon>Actinomycetes</taxon>
        <taxon>Micromonosporales</taxon>
        <taxon>Micromonosporaceae</taxon>
        <taxon>Polymorphospora</taxon>
    </lineage>
</organism>
<dbReference type="KEGG" id="pry:Prubr_72670"/>
<keyword evidence="3" id="KW-1185">Reference proteome</keyword>
<evidence type="ECO:0000313" key="3">
    <source>
        <dbReference type="Proteomes" id="UP000680866"/>
    </source>
</evidence>
<dbReference type="EMBL" id="AP023359">
    <property type="protein sequence ID" value="BCJ70246.1"/>
    <property type="molecule type" value="Genomic_DNA"/>
</dbReference>
<accession>A0A810NA17</accession>
<reference evidence="2" key="1">
    <citation type="submission" date="2020-08" db="EMBL/GenBank/DDBJ databases">
        <title>Whole genome shotgun sequence of Polymorphospora rubra NBRC 101157.</title>
        <authorList>
            <person name="Komaki H."/>
            <person name="Tamura T."/>
        </authorList>
    </citation>
    <scope>NUCLEOTIDE SEQUENCE</scope>
    <source>
        <strain evidence="2">NBRC 101157</strain>
    </source>
</reference>
<feature type="chain" id="PRO_5032639112" description="Secreted protein" evidence="1">
    <location>
        <begin position="27"/>
        <end position="86"/>
    </location>
</feature>
<protein>
    <recommendedName>
        <fullName evidence="4">Secreted protein</fullName>
    </recommendedName>
</protein>
<keyword evidence="1" id="KW-0732">Signal</keyword>
<sequence>MLRRVLVAAALAVGVTLFVPSTPAHALYPCPANNMCLHTWYADSTRTVWRGSFSVNCEGREARLGVQSGYLVFSVRPCDWAAPPVD</sequence>
<dbReference type="AlphaFoldDB" id="A0A810NA17"/>
<evidence type="ECO:0000256" key="1">
    <source>
        <dbReference type="SAM" id="SignalP"/>
    </source>
</evidence>
<dbReference type="RefSeq" id="WP_212820025.1">
    <property type="nucleotide sequence ID" value="NZ_AP023359.1"/>
</dbReference>
<name>A0A810NA17_9ACTN</name>
<gene>
    <name evidence="2" type="ORF">Prubr_72670</name>
</gene>
<evidence type="ECO:0008006" key="4">
    <source>
        <dbReference type="Google" id="ProtNLM"/>
    </source>
</evidence>